<dbReference type="Gene3D" id="3.40.50.11180">
    <property type="match status" value="2"/>
</dbReference>
<dbReference type="PANTHER" id="PTHR47964">
    <property type="entry name" value="ATP-DEPENDENT DNA HELICASE HOMOLOG RECG, CHLOROPLASTIC"/>
    <property type="match status" value="1"/>
</dbReference>
<dbReference type="InterPro" id="IPR020568">
    <property type="entry name" value="Ribosomal_Su5_D2-typ_SF"/>
</dbReference>
<dbReference type="InterPro" id="IPR014721">
    <property type="entry name" value="Ribsml_uS5_D2-typ_fold_subgr"/>
</dbReference>
<feature type="domain" description="Helicase C-terminal" evidence="13">
    <location>
        <begin position="870"/>
        <end position="1024"/>
    </location>
</feature>
<name>A0A9Q0N7U8_9DIPT</name>
<dbReference type="Proteomes" id="UP001151699">
    <property type="component" value="Chromosome A"/>
</dbReference>
<dbReference type="SUPFAM" id="SSF143517">
    <property type="entry name" value="TRCF domain-like"/>
    <property type="match status" value="1"/>
</dbReference>
<keyword evidence="4" id="KW-0227">DNA damage</keyword>
<dbReference type="NCBIfam" id="TIGR01045">
    <property type="entry name" value="RPE1"/>
    <property type="match status" value="1"/>
</dbReference>
<keyword evidence="5" id="KW-0378">Hydrolase</keyword>
<dbReference type="CDD" id="cd01121">
    <property type="entry name" value="RadA_SMS_N"/>
    <property type="match status" value="1"/>
</dbReference>
<dbReference type="InterPro" id="IPR036101">
    <property type="entry name" value="CarD-like/TRCF_RID_sf"/>
</dbReference>
<dbReference type="GO" id="GO:0006281">
    <property type="term" value="P:DNA repair"/>
    <property type="evidence" value="ECO:0007669"/>
    <property type="project" value="UniProtKB-KW"/>
</dbReference>
<protein>
    <submittedName>
        <fullName evidence="14">Transcription-repair-coupling factor</fullName>
    </submittedName>
</protein>
<dbReference type="InterPro" id="IPR020588">
    <property type="entry name" value="RecA_ATP-bd"/>
</dbReference>
<dbReference type="GO" id="GO:0016787">
    <property type="term" value="F:hydrolase activity"/>
    <property type="evidence" value="ECO:0007669"/>
    <property type="project" value="UniProtKB-KW"/>
</dbReference>
<dbReference type="Pfam" id="PF17757">
    <property type="entry name" value="UvrB_inter"/>
    <property type="match status" value="1"/>
</dbReference>
<dbReference type="SMART" id="SM00382">
    <property type="entry name" value="AAA"/>
    <property type="match status" value="1"/>
</dbReference>
<dbReference type="PROSITE" id="PS51192">
    <property type="entry name" value="HELICASE_ATP_BIND_1"/>
    <property type="match status" value="1"/>
</dbReference>
<dbReference type="InterPro" id="IPR011545">
    <property type="entry name" value="DEAD/DEAH_box_helicase_dom"/>
</dbReference>
<evidence type="ECO:0000256" key="5">
    <source>
        <dbReference type="ARBA" id="ARBA00022801"/>
    </source>
</evidence>
<evidence type="ECO:0000256" key="4">
    <source>
        <dbReference type="ARBA" id="ARBA00022763"/>
    </source>
</evidence>
<dbReference type="InterPro" id="IPR004576">
    <property type="entry name" value="Mfd"/>
</dbReference>
<dbReference type="HAMAP" id="MF_00969">
    <property type="entry name" value="TRCF"/>
    <property type="match status" value="1"/>
</dbReference>
<dbReference type="InterPro" id="IPR041471">
    <property type="entry name" value="UvrB_inter"/>
</dbReference>
<evidence type="ECO:0000256" key="9">
    <source>
        <dbReference type="ARBA" id="ARBA00023125"/>
    </source>
</evidence>
<dbReference type="InterPro" id="IPR005118">
    <property type="entry name" value="TRCF_C"/>
</dbReference>
<evidence type="ECO:0000256" key="6">
    <source>
        <dbReference type="ARBA" id="ARBA00022806"/>
    </source>
</evidence>
<dbReference type="OrthoDB" id="1718at2759"/>
<gene>
    <name evidence="14" type="primary">mfd_0</name>
    <name evidence="14" type="ORF">Bhyg_00305</name>
</gene>
<reference evidence="14" key="1">
    <citation type="submission" date="2022-07" db="EMBL/GenBank/DDBJ databases">
        <authorList>
            <person name="Trinca V."/>
            <person name="Uliana J.V.C."/>
            <person name="Torres T.T."/>
            <person name="Ward R.J."/>
            <person name="Monesi N."/>
        </authorList>
    </citation>
    <scope>NUCLEOTIDE SEQUENCE</scope>
    <source>
        <strain evidence="14">HSMRA1968</strain>
        <tissue evidence="14">Whole embryos</tissue>
    </source>
</reference>
<dbReference type="Gene3D" id="3.30.2060.10">
    <property type="entry name" value="Penicillin-binding protein 1b domain"/>
    <property type="match status" value="1"/>
</dbReference>
<evidence type="ECO:0000313" key="14">
    <source>
        <dbReference type="EMBL" id="KAJ6645103.1"/>
    </source>
</evidence>
<keyword evidence="2" id="KW-0479">Metal-binding</keyword>
<dbReference type="GO" id="GO:0005524">
    <property type="term" value="F:ATP binding"/>
    <property type="evidence" value="ECO:0007669"/>
    <property type="project" value="UniProtKB-KW"/>
</dbReference>
<keyword evidence="3" id="KW-0547">Nucleotide-binding</keyword>
<proteinExistence type="inferred from homology"/>
<dbReference type="SUPFAM" id="SSF52540">
    <property type="entry name" value="P-loop containing nucleoside triphosphate hydrolases"/>
    <property type="match status" value="4"/>
</dbReference>
<dbReference type="GO" id="GO:0046872">
    <property type="term" value="F:metal ion binding"/>
    <property type="evidence" value="ECO:0007669"/>
    <property type="project" value="UniProtKB-KW"/>
</dbReference>
<evidence type="ECO:0000256" key="10">
    <source>
        <dbReference type="ARBA" id="ARBA00023204"/>
    </source>
</evidence>
<organism evidence="14 15">
    <name type="scientific">Pseudolycoriella hygida</name>
    <dbReference type="NCBI Taxonomy" id="35572"/>
    <lineage>
        <taxon>Eukaryota</taxon>
        <taxon>Metazoa</taxon>
        <taxon>Ecdysozoa</taxon>
        <taxon>Arthropoda</taxon>
        <taxon>Hexapoda</taxon>
        <taxon>Insecta</taxon>
        <taxon>Pterygota</taxon>
        <taxon>Neoptera</taxon>
        <taxon>Endopterygota</taxon>
        <taxon>Diptera</taxon>
        <taxon>Nematocera</taxon>
        <taxon>Sciaroidea</taxon>
        <taxon>Sciaridae</taxon>
        <taxon>Pseudolycoriella</taxon>
    </lineage>
</organism>
<comment type="caution">
    <text evidence="14">The sequence shown here is derived from an EMBL/GenBank/DDBJ whole genome shotgun (WGS) entry which is preliminary data.</text>
</comment>
<dbReference type="Pfam" id="PF13481">
    <property type="entry name" value="AAA_25"/>
    <property type="match status" value="1"/>
</dbReference>
<dbReference type="InterPro" id="IPR005728">
    <property type="entry name" value="RPE1"/>
</dbReference>
<dbReference type="Gene3D" id="3.40.50.300">
    <property type="entry name" value="P-loop containing nucleotide triphosphate hydrolases"/>
    <property type="match status" value="4"/>
</dbReference>
<dbReference type="PRINTS" id="PR01874">
    <property type="entry name" value="DNAREPAIRADA"/>
</dbReference>
<dbReference type="InterPro" id="IPR022436">
    <property type="entry name" value="RPE2"/>
</dbReference>
<dbReference type="Gene3D" id="3.90.1150.50">
    <property type="entry name" value="Transcription-repair-coupling factor, D7 domain"/>
    <property type="match status" value="1"/>
</dbReference>
<dbReference type="Pfam" id="PF13541">
    <property type="entry name" value="ChlI"/>
    <property type="match status" value="1"/>
</dbReference>
<feature type="domain" description="Helicase ATP-binding" evidence="12">
    <location>
        <begin position="646"/>
        <end position="849"/>
    </location>
</feature>
<dbReference type="PROSITE" id="PS51194">
    <property type="entry name" value="HELICASE_CTER"/>
    <property type="match status" value="1"/>
</dbReference>
<keyword evidence="15" id="KW-1185">Reference proteome</keyword>
<dbReference type="PROSITE" id="PS50162">
    <property type="entry name" value="RECA_2"/>
    <property type="match status" value="1"/>
</dbReference>
<dbReference type="EMBL" id="WJQU01000001">
    <property type="protein sequence ID" value="KAJ6645103.1"/>
    <property type="molecule type" value="Genomic_DNA"/>
</dbReference>
<dbReference type="SMART" id="SM00487">
    <property type="entry name" value="DEXDc"/>
    <property type="match status" value="1"/>
</dbReference>
<dbReference type="CDD" id="cd17991">
    <property type="entry name" value="DEXHc_TRCF"/>
    <property type="match status" value="1"/>
</dbReference>
<dbReference type="NCBIfam" id="TIGR00416">
    <property type="entry name" value="sms"/>
    <property type="match status" value="1"/>
</dbReference>
<evidence type="ECO:0000313" key="15">
    <source>
        <dbReference type="Proteomes" id="UP001151699"/>
    </source>
</evidence>
<dbReference type="InterPro" id="IPR004504">
    <property type="entry name" value="DNA_repair_RadA"/>
</dbReference>
<dbReference type="InterPro" id="IPR027417">
    <property type="entry name" value="P-loop_NTPase"/>
</dbReference>
<dbReference type="InterPro" id="IPR003593">
    <property type="entry name" value="AAA+_ATPase"/>
</dbReference>
<keyword evidence="8" id="KW-0346">Stress response</keyword>
<evidence type="ECO:0000256" key="3">
    <source>
        <dbReference type="ARBA" id="ARBA00022741"/>
    </source>
</evidence>
<keyword evidence="6" id="KW-0347">Helicase</keyword>
<dbReference type="Pfam" id="PF00270">
    <property type="entry name" value="DEAD"/>
    <property type="match status" value="1"/>
</dbReference>
<dbReference type="InterPro" id="IPR003711">
    <property type="entry name" value="CarD-like/TRCF_RID"/>
</dbReference>
<dbReference type="NCBIfam" id="TIGR03774">
    <property type="entry name" value="RPE2"/>
    <property type="match status" value="1"/>
</dbReference>
<feature type="domain" description="RecA family profile 1" evidence="11">
    <location>
        <begin position="1257"/>
        <end position="1409"/>
    </location>
</feature>
<dbReference type="FunFam" id="3.40.50.300:FF:000050">
    <property type="entry name" value="DNA repair protein RadA"/>
    <property type="match status" value="1"/>
</dbReference>
<dbReference type="SUPFAM" id="SSF54211">
    <property type="entry name" value="Ribosomal protein S5 domain 2-like"/>
    <property type="match status" value="1"/>
</dbReference>
<dbReference type="SUPFAM" id="SSF141259">
    <property type="entry name" value="CarD-like"/>
    <property type="match status" value="1"/>
</dbReference>
<dbReference type="Pfam" id="PF00271">
    <property type="entry name" value="Helicase_C"/>
    <property type="match status" value="1"/>
</dbReference>
<dbReference type="Gene3D" id="2.40.10.170">
    <property type="match status" value="1"/>
</dbReference>
<dbReference type="GO" id="GO:0003684">
    <property type="term" value="F:damaged DNA binding"/>
    <property type="evidence" value="ECO:0007669"/>
    <property type="project" value="InterPro"/>
</dbReference>
<evidence type="ECO:0000256" key="1">
    <source>
        <dbReference type="ARBA" id="ARBA00022490"/>
    </source>
</evidence>
<dbReference type="InterPro" id="IPR014001">
    <property type="entry name" value="Helicase_ATP-bd"/>
</dbReference>
<dbReference type="Pfam" id="PF02559">
    <property type="entry name" value="CarD_TRCF_RID"/>
    <property type="match status" value="1"/>
</dbReference>
<dbReference type="GO" id="GO:0140664">
    <property type="term" value="F:ATP-dependent DNA damage sensor activity"/>
    <property type="evidence" value="ECO:0007669"/>
    <property type="project" value="InterPro"/>
</dbReference>
<evidence type="ECO:0000259" key="11">
    <source>
        <dbReference type="PROSITE" id="PS50162"/>
    </source>
</evidence>
<dbReference type="SMART" id="SM01058">
    <property type="entry name" value="CarD_TRCF"/>
    <property type="match status" value="1"/>
</dbReference>
<keyword evidence="7" id="KW-0067">ATP-binding</keyword>
<dbReference type="InterPro" id="IPR037235">
    <property type="entry name" value="TRCF-like_C_D7"/>
</dbReference>
<evidence type="ECO:0000256" key="8">
    <source>
        <dbReference type="ARBA" id="ARBA00023016"/>
    </source>
</evidence>
<evidence type="ECO:0000259" key="12">
    <source>
        <dbReference type="PROSITE" id="PS51192"/>
    </source>
</evidence>
<evidence type="ECO:0000256" key="7">
    <source>
        <dbReference type="ARBA" id="ARBA00022840"/>
    </source>
</evidence>
<dbReference type="GO" id="GO:0003678">
    <property type="term" value="F:DNA helicase activity"/>
    <property type="evidence" value="ECO:0007669"/>
    <property type="project" value="TreeGrafter"/>
</dbReference>
<dbReference type="SMART" id="SM00982">
    <property type="entry name" value="TRCF"/>
    <property type="match status" value="1"/>
</dbReference>
<accession>A0A9Q0N7U8</accession>
<dbReference type="HAMAP" id="MF_01498">
    <property type="entry name" value="RadA_bact"/>
    <property type="match status" value="1"/>
</dbReference>
<sequence>MIQQPLPLSAKSFFASEYFSNKPTKNILLVFASEDDAINSHKQLLFMAQNIKTNNILYFPSFDTIPYDRISPNQNILSERANILSYLAANNKPLAKLAYAQGFEGDAERRTAAYLNVREDSSTASTCKLPAEVEFSKRFNDRKLLVTNAINLLTKLPPPELLVKSFLRLHNKMKLSASKLAEFLVHNGFTRSSSSIDSGEFSVRGEIVDIVLPGSKAYRINFSWDHIESIKEFDIDSQISTNNRTELILNSASEVILNPETIKNFRDNYLKVFGVNYVNTPLYESVIEGKKFQGYEHLSPLFYNSFSSLINYLDDPIIIYDNLSLQSIIEQENNYTDLYRSRIESNKIKLNTFYPALPSEQVYFTSQEIQKFLEHDNNVLISPEDSSYAHSLEKITVTSFMEDKTVFDKLFEIIENNKKKIPIIFCHSKSNLERFKSLIDSYSRKYIEIDNLQQAKTGVINLVYVQLSQGFYSDKYLFIAAHDILGKSAVNFRQQGAKRKLKNILMELDNLGEGELVVHKEHGIGQFLNVETLDVKGKAHDFLKILYENNDKLYIPVENIELIKKYGSGEAQLAKLGSSAWQRSKAKLKNRITEIAEQLLEIAAKRKLTVAEPIEFDHAEYEQFCHRFKYTETEDQLNAINDIRKDFDSGILMDRLICGDVGFGKTEVAIRATFMVAKSNCNDTDIVNSGEIGARSDGAKPICNRRATSNDVTNFSSIDYSRPQVAIIVPTTILGKQHYLRFLKRFKDFGLNIVQLSSLVSNSEAKIIKEQIKNGTANIIIGTHALLSKNIEFSNLRLLIIDEEQHFGVAQKEYLKRLRTTVHVLSLSATPIPRTMQMSMVGLKDLSIIATPPMDRLEVRTTVMPFDQVIIRDALLRERFRGGRSFYVVPRIKDIPDIERYLQTIVPELKYKVAHGQMPAAKVDEIMGEFCDGKFDILVSTTIIESGIDIAEANTMIIHKSDTLGLSQLYQLRGRIGRSKFRGYAYLTLANYKKMTAHSIKRLEIMQSSCTLGSGFTIASHDMDLRGFGNLVGEEQSGQIKEVGVELYQEMLDEQIAIFKGEVTENPKSFIPIINLGLPVFISDNYIADSSLKLSLYRRIGNLTDDTDIENFKDEMVDRFGPIPLEFSNLLDIVKIKHKCSKLNIENLDSGDRGFVVKFYKEADIADKVRNFVIKHPQQTKIKPDTKLVFSKILVGKDIIEETNSLLEQLLAATAKWAGQCFDCGLWGGIEEEIISQTPVKLGNKQEIQKLDGVVVDSLRTPTPINELNRVLGGGLVCSSAILIGGDPGIGKSTLLLHLVASSSCVIMKCCLYVTGEESVDQIKLRALRLGLNNKTTSILAATNIEDIISTIDADKNNIDLVVIDSIQTMVTRTLSSPPGTVSQIRACANELVSYAKQNNIIILLSCHVTKDGQLAGPKLLEHLVDTVLYFEGDHNSHFRILRSIKNRFGGVGEIGVFEMTASGLMEVSSPSELFLMKRDKNVSGTTVFAGIEGSRPLLIEIQALIAPSNIPMPRRSVVGWDLNRLSMIIAVLNVRFGLNLSSHEVYLSVAGGLKISEPASDLAVAAALISAASNKAVPEHSIFFGEIGLSGEIRKVNAAETRIKEATKLGFNKLICSKLEKLSSNLICPISNLKELRELI</sequence>
<dbReference type="Pfam" id="PF03461">
    <property type="entry name" value="TRCF"/>
    <property type="match status" value="1"/>
</dbReference>
<keyword evidence="9" id="KW-0238">DNA-binding</keyword>
<dbReference type="InterPro" id="IPR047112">
    <property type="entry name" value="RecG/Mfd"/>
</dbReference>
<evidence type="ECO:0000256" key="2">
    <source>
        <dbReference type="ARBA" id="ARBA00022723"/>
    </source>
</evidence>
<dbReference type="Gene3D" id="3.30.230.10">
    <property type="match status" value="1"/>
</dbReference>
<dbReference type="InterPro" id="IPR001650">
    <property type="entry name" value="Helicase_C-like"/>
</dbReference>
<keyword evidence="1" id="KW-0963">Cytoplasm</keyword>
<dbReference type="SMART" id="SM00490">
    <property type="entry name" value="HELICc"/>
    <property type="match status" value="1"/>
</dbReference>
<evidence type="ECO:0000259" key="13">
    <source>
        <dbReference type="PROSITE" id="PS51194"/>
    </source>
</evidence>
<dbReference type="PANTHER" id="PTHR47964:SF1">
    <property type="entry name" value="ATP-DEPENDENT DNA HELICASE HOMOLOG RECG, CHLOROPLASTIC"/>
    <property type="match status" value="1"/>
</dbReference>
<keyword evidence="10" id="KW-0234">DNA repair</keyword>